<comment type="catalytic activity">
    <reaction evidence="7">
        <text>L-threonyl-[protein] + ATP = O-phospho-L-threonyl-[protein] + ADP + H(+)</text>
        <dbReference type="Rhea" id="RHEA:46608"/>
        <dbReference type="Rhea" id="RHEA-COMP:11060"/>
        <dbReference type="Rhea" id="RHEA-COMP:11605"/>
        <dbReference type="ChEBI" id="CHEBI:15378"/>
        <dbReference type="ChEBI" id="CHEBI:30013"/>
        <dbReference type="ChEBI" id="CHEBI:30616"/>
        <dbReference type="ChEBI" id="CHEBI:61977"/>
        <dbReference type="ChEBI" id="CHEBI:456216"/>
        <dbReference type="EC" id="2.7.11.1"/>
    </reaction>
</comment>
<keyword evidence="5 13" id="KW-0418">Kinase</keyword>
<feature type="compositionally biased region" description="Low complexity" evidence="11">
    <location>
        <begin position="105"/>
        <end position="128"/>
    </location>
</feature>
<evidence type="ECO:0000256" key="11">
    <source>
        <dbReference type="SAM" id="MobiDB-lite"/>
    </source>
</evidence>
<feature type="compositionally biased region" description="Low complexity" evidence="11">
    <location>
        <begin position="441"/>
        <end position="450"/>
    </location>
</feature>
<proteinExistence type="inferred from homology"/>
<dbReference type="Gene3D" id="1.10.510.10">
    <property type="entry name" value="Transferase(Phosphotransferase) domain 1"/>
    <property type="match status" value="1"/>
</dbReference>
<gene>
    <name evidence="13" type="ORF">BCR42DRAFT_382837</name>
</gene>
<name>A0A1X2I2P1_9FUNG</name>
<dbReference type="PROSITE" id="PS00107">
    <property type="entry name" value="PROTEIN_KINASE_ATP"/>
    <property type="match status" value="1"/>
</dbReference>
<feature type="region of interest" description="Disordered" evidence="11">
    <location>
        <begin position="1"/>
        <end position="42"/>
    </location>
</feature>
<feature type="region of interest" description="Disordered" evidence="11">
    <location>
        <begin position="102"/>
        <end position="128"/>
    </location>
</feature>
<keyword evidence="4 9" id="KW-0547">Nucleotide-binding</keyword>
<comment type="catalytic activity">
    <reaction evidence="8">
        <text>L-seryl-[protein] + ATP = O-phospho-L-seryl-[protein] + ADP + H(+)</text>
        <dbReference type="Rhea" id="RHEA:17989"/>
        <dbReference type="Rhea" id="RHEA-COMP:9863"/>
        <dbReference type="Rhea" id="RHEA-COMP:11604"/>
        <dbReference type="ChEBI" id="CHEBI:15378"/>
        <dbReference type="ChEBI" id="CHEBI:29999"/>
        <dbReference type="ChEBI" id="CHEBI:30616"/>
        <dbReference type="ChEBI" id="CHEBI:83421"/>
        <dbReference type="ChEBI" id="CHEBI:456216"/>
        <dbReference type="EC" id="2.7.11.1"/>
    </reaction>
</comment>
<comment type="similarity">
    <text evidence="10">Belongs to the protein kinase superfamily.</text>
</comment>
<dbReference type="SMART" id="SM00220">
    <property type="entry name" value="S_TKc"/>
    <property type="match status" value="1"/>
</dbReference>
<dbReference type="PROSITE" id="PS50011">
    <property type="entry name" value="PROTEIN_KINASE_DOM"/>
    <property type="match status" value="1"/>
</dbReference>
<evidence type="ECO:0000256" key="4">
    <source>
        <dbReference type="ARBA" id="ARBA00022741"/>
    </source>
</evidence>
<dbReference type="EMBL" id="MCGE01000032">
    <property type="protein sequence ID" value="ORZ08115.1"/>
    <property type="molecule type" value="Genomic_DNA"/>
</dbReference>
<evidence type="ECO:0000256" key="2">
    <source>
        <dbReference type="ARBA" id="ARBA00022527"/>
    </source>
</evidence>
<dbReference type="InterPro" id="IPR000719">
    <property type="entry name" value="Prot_kinase_dom"/>
</dbReference>
<evidence type="ECO:0000256" key="7">
    <source>
        <dbReference type="ARBA" id="ARBA00047899"/>
    </source>
</evidence>
<evidence type="ECO:0000313" key="14">
    <source>
        <dbReference type="Proteomes" id="UP000193560"/>
    </source>
</evidence>
<dbReference type="InterPro" id="IPR008271">
    <property type="entry name" value="Ser/Thr_kinase_AS"/>
</dbReference>
<dbReference type="InterPro" id="IPR017441">
    <property type="entry name" value="Protein_kinase_ATP_BS"/>
</dbReference>
<dbReference type="Pfam" id="PF00069">
    <property type="entry name" value="Pkinase"/>
    <property type="match status" value="1"/>
</dbReference>
<dbReference type="SUPFAM" id="SSF56112">
    <property type="entry name" value="Protein kinase-like (PK-like)"/>
    <property type="match status" value="1"/>
</dbReference>
<keyword evidence="3" id="KW-0808">Transferase</keyword>
<evidence type="ECO:0000256" key="6">
    <source>
        <dbReference type="ARBA" id="ARBA00022840"/>
    </source>
</evidence>
<evidence type="ECO:0000259" key="12">
    <source>
        <dbReference type="PROSITE" id="PS50011"/>
    </source>
</evidence>
<evidence type="ECO:0000256" key="1">
    <source>
        <dbReference type="ARBA" id="ARBA00012513"/>
    </source>
</evidence>
<dbReference type="PROSITE" id="PS00108">
    <property type="entry name" value="PROTEIN_KINASE_ST"/>
    <property type="match status" value="1"/>
</dbReference>
<accession>A0A1X2I2P1</accession>
<comment type="caution">
    <text evidence="13">The sequence shown here is derived from an EMBL/GenBank/DDBJ whole genome shotgun (WGS) entry which is preliminary data.</text>
</comment>
<protein>
    <recommendedName>
        <fullName evidence="1">non-specific serine/threonine protein kinase</fullName>
        <ecNumber evidence="1">2.7.11.1</ecNumber>
    </recommendedName>
</protein>
<dbReference type="GO" id="GO:0005829">
    <property type="term" value="C:cytosol"/>
    <property type="evidence" value="ECO:0007669"/>
    <property type="project" value="TreeGrafter"/>
</dbReference>
<reference evidence="13 14" key="1">
    <citation type="submission" date="2016-07" db="EMBL/GenBank/DDBJ databases">
        <title>Pervasive Adenine N6-methylation of Active Genes in Fungi.</title>
        <authorList>
            <consortium name="DOE Joint Genome Institute"/>
            <person name="Mondo S.J."/>
            <person name="Dannebaum R.O."/>
            <person name="Kuo R.C."/>
            <person name="Labutti K."/>
            <person name="Haridas S."/>
            <person name="Kuo A."/>
            <person name="Salamov A."/>
            <person name="Ahrendt S.R."/>
            <person name="Lipzen A."/>
            <person name="Sullivan W."/>
            <person name="Andreopoulos W.B."/>
            <person name="Clum A."/>
            <person name="Lindquist E."/>
            <person name="Daum C."/>
            <person name="Ramamoorthy G.K."/>
            <person name="Gryganskyi A."/>
            <person name="Culley D."/>
            <person name="Magnuson J.K."/>
            <person name="James T.Y."/>
            <person name="O'Malley M.A."/>
            <person name="Stajich J.E."/>
            <person name="Spatafora J.W."/>
            <person name="Visel A."/>
            <person name="Grigoriev I.V."/>
        </authorList>
    </citation>
    <scope>NUCLEOTIDE SEQUENCE [LARGE SCALE GENOMIC DNA]</scope>
    <source>
        <strain evidence="13 14">NRRL 1336</strain>
    </source>
</reference>
<organism evidence="13 14">
    <name type="scientific">Absidia repens</name>
    <dbReference type="NCBI Taxonomy" id="90262"/>
    <lineage>
        <taxon>Eukaryota</taxon>
        <taxon>Fungi</taxon>
        <taxon>Fungi incertae sedis</taxon>
        <taxon>Mucoromycota</taxon>
        <taxon>Mucoromycotina</taxon>
        <taxon>Mucoromycetes</taxon>
        <taxon>Mucorales</taxon>
        <taxon>Cunninghamellaceae</taxon>
        <taxon>Absidia</taxon>
    </lineage>
</organism>
<dbReference type="InterPro" id="IPR011009">
    <property type="entry name" value="Kinase-like_dom_sf"/>
</dbReference>
<dbReference type="PANTHER" id="PTHR24343">
    <property type="entry name" value="SERINE/THREONINE KINASE"/>
    <property type="match status" value="1"/>
</dbReference>
<feature type="region of interest" description="Disordered" evidence="11">
    <location>
        <begin position="417"/>
        <end position="450"/>
    </location>
</feature>
<dbReference type="GO" id="GO:0005524">
    <property type="term" value="F:ATP binding"/>
    <property type="evidence" value="ECO:0007669"/>
    <property type="project" value="UniProtKB-UniRule"/>
</dbReference>
<dbReference type="GO" id="GO:0004674">
    <property type="term" value="F:protein serine/threonine kinase activity"/>
    <property type="evidence" value="ECO:0007669"/>
    <property type="project" value="UniProtKB-KW"/>
</dbReference>
<keyword evidence="2 10" id="KW-0723">Serine/threonine-protein kinase</keyword>
<dbReference type="EC" id="2.7.11.1" evidence="1"/>
<dbReference type="AlphaFoldDB" id="A0A1X2I2P1"/>
<evidence type="ECO:0000256" key="5">
    <source>
        <dbReference type="ARBA" id="ARBA00022777"/>
    </source>
</evidence>
<evidence type="ECO:0000313" key="13">
    <source>
        <dbReference type="EMBL" id="ORZ08115.1"/>
    </source>
</evidence>
<dbReference type="OrthoDB" id="6513151at2759"/>
<evidence type="ECO:0000256" key="3">
    <source>
        <dbReference type="ARBA" id="ARBA00022679"/>
    </source>
</evidence>
<keyword evidence="14" id="KW-1185">Reference proteome</keyword>
<keyword evidence="6 9" id="KW-0067">ATP-binding</keyword>
<evidence type="ECO:0000256" key="9">
    <source>
        <dbReference type="PROSITE-ProRule" id="PRU10141"/>
    </source>
</evidence>
<dbReference type="STRING" id="90262.A0A1X2I2P1"/>
<evidence type="ECO:0000256" key="8">
    <source>
        <dbReference type="ARBA" id="ARBA00048679"/>
    </source>
</evidence>
<dbReference type="PANTHER" id="PTHR24343:SF137">
    <property type="entry name" value="SERINE_THREONINE-PROTEIN KINASE HRK1"/>
    <property type="match status" value="1"/>
</dbReference>
<dbReference type="Proteomes" id="UP000193560">
    <property type="component" value="Unassembled WGS sequence"/>
</dbReference>
<feature type="compositionally biased region" description="Low complexity" evidence="11">
    <location>
        <begin position="13"/>
        <end position="22"/>
    </location>
</feature>
<feature type="domain" description="Protein kinase" evidence="12">
    <location>
        <begin position="150"/>
        <end position="407"/>
    </location>
</feature>
<feature type="binding site" evidence="9">
    <location>
        <position position="184"/>
    </location>
    <ligand>
        <name>ATP</name>
        <dbReference type="ChEBI" id="CHEBI:30616"/>
    </ligand>
</feature>
<evidence type="ECO:0000256" key="10">
    <source>
        <dbReference type="RuleBase" id="RU000304"/>
    </source>
</evidence>
<sequence>MQGKKSHLLQTIPSSSPSQQQPIANDLPHPSPPSSPTASTCHFSSEISTVVSPGDQFIFKKPVYNQHYHDTHFHHLVRHDSLFQGLKHRLFKRTNTTLSRSMIHSPTISNNNTTTTTSASRSSDSSSCSHSISDYSFGNEFNKDLEHRYGKWGAFVGKGSGGSVRVIRRNDSKLFAVKAFSPRKSDESERDYVKKVTAEFCIGSTLHHPNVIETLDIIQEEARFYEIMEYAPTDLFAVVMQTNMSVDAMACCWRQLLNGVAYLQDMGIAHRDLKLENVVMDHRHTVKIVDFGAAAVVRYPFDKVERLSSGVCGSDPYIAPEQYKGTYQAFKADLWSCGIIFVCMVLRRFAWRIPRARLDKNYELYLLNRNSLLAYIPRVARPTIAHLLDPTPARRWNMATLLADPWVNAIDCCTTTSTSTQHQHPPLPGDSPRSPRPRPPVSRSSLMSLL</sequence>